<keyword evidence="3" id="KW-0949">S-adenosyl-L-methionine</keyword>
<keyword evidence="1" id="KW-0489">Methyltransferase</keyword>
<evidence type="ECO:0000256" key="3">
    <source>
        <dbReference type="ARBA" id="ARBA00022691"/>
    </source>
</evidence>
<reference evidence="7" key="1">
    <citation type="journal article" date="2018" name="Sci. Rep.">
        <title>Lignite coal burning seam in the remote Altai Mountains harbors a hydrogen-driven thermophilic microbial community.</title>
        <authorList>
            <person name="Kadnikov V.V."/>
            <person name="Mardanov A.V."/>
            <person name="Ivasenko D.A."/>
            <person name="Antsiferov D.V."/>
            <person name="Beletsky A.V."/>
            <person name="Karnachuk O.V."/>
            <person name="Ravin N.V."/>
        </authorList>
    </citation>
    <scope>NUCLEOTIDE SEQUENCE [LARGE SCALE GENOMIC DNA]</scope>
</reference>
<dbReference type="EMBL" id="PEBX01000002">
    <property type="protein sequence ID" value="PTQ57803.1"/>
    <property type="molecule type" value="Genomic_DNA"/>
</dbReference>
<dbReference type="SUPFAM" id="SSF53335">
    <property type="entry name" value="S-adenosyl-L-methionine-dependent methyltransferases"/>
    <property type="match status" value="1"/>
</dbReference>
<dbReference type="AlphaFoldDB" id="A0A2R6Y573"/>
<dbReference type="PANTHER" id="PTHR43464:SF19">
    <property type="entry name" value="UBIQUINONE BIOSYNTHESIS O-METHYLTRANSFERASE, MITOCHONDRIAL"/>
    <property type="match status" value="1"/>
</dbReference>
<sequence>MDDDARHSLLSIFTELWDDHGPRYEAQQAFWNRRAQSFSDHLIDSRHRRRFEELYAWLKELGALHEASHILDIGCGPGTYAIPFAKLGHHVTGIDIAPEMIARAKDNAAHYGISERTAFQTAVWEELDVAAQGWEQAFDLVFASMTPAIRNAEALYKMLRVCRGGCFLSSFIDRRDPFVRRIRARLGLSSGTRPMNRIYAAFNLLWLNGYFPSIRYIDERWEQSFTVDEAIEHFRHFMRLQLVDEARLDETVEKTVRAIAEEQASNVIRQTVEVKIAWLYWPVKDRSATAGRPIAEAMAGAIPRTGKEEATDTERSNGAQRGR</sequence>
<evidence type="ECO:0000259" key="5">
    <source>
        <dbReference type="Pfam" id="PF13847"/>
    </source>
</evidence>
<dbReference type="GO" id="GO:0032259">
    <property type="term" value="P:methylation"/>
    <property type="evidence" value="ECO:0007669"/>
    <property type="project" value="UniProtKB-KW"/>
</dbReference>
<accession>A0A2R6Y573</accession>
<protein>
    <recommendedName>
        <fullName evidence="5">Methyltransferase domain-containing protein</fullName>
    </recommendedName>
</protein>
<name>A0A2R6Y573_9BACL</name>
<comment type="caution">
    <text evidence="6">The sequence shown here is derived from an EMBL/GenBank/DDBJ whole genome shotgun (WGS) entry which is preliminary data.</text>
</comment>
<keyword evidence="2" id="KW-0808">Transferase</keyword>
<evidence type="ECO:0000313" key="6">
    <source>
        <dbReference type="EMBL" id="PTQ57803.1"/>
    </source>
</evidence>
<proteinExistence type="predicted"/>
<dbReference type="InterPro" id="IPR025714">
    <property type="entry name" value="Methyltranfer_dom"/>
</dbReference>
<feature type="region of interest" description="Disordered" evidence="4">
    <location>
        <begin position="301"/>
        <end position="323"/>
    </location>
</feature>
<evidence type="ECO:0000256" key="1">
    <source>
        <dbReference type="ARBA" id="ARBA00022603"/>
    </source>
</evidence>
<evidence type="ECO:0000256" key="2">
    <source>
        <dbReference type="ARBA" id="ARBA00022679"/>
    </source>
</evidence>
<dbReference type="CDD" id="cd02440">
    <property type="entry name" value="AdoMet_MTases"/>
    <property type="match status" value="1"/>
</dbReference>
<dbReference type="Gene3D" id="3.40.50.150">
    <property type="entry name" value="Vaccinia Virus protein VP39"/>
    <property type="match status" value="1"/>
</dbReference>
<dbReference type="Pfam" id="PF13847">
    <property type="entry name" value="Methyltransf_31"/>
    <property type="match status" value="1"/>
</dbReference>
<dbReference type="GO" id="GO:0008168">
    <property type="term" value="F:methyltransferase activity"/>
    <property type="evidence" value="ECO:0007669"/>
    <property type="project" value="UniProtKB-KW"/>
</dbReference>
<feature type="compositionally biased region" description="Basic and acidic residues" evidence="4">
    <location>
        <begin position="305"/>
        <end position="315"/>
    </location>
</feature>
<feature type="domain" description="Methyltransferase" evidence="5">
    <location>
        <begin position="65"/>
        <end position="177"/>
    </location>
</feature>
<dbReference type="PANTHER" id="PTHR43464">
    <property type="entry name" value="METHYLTRANSFERASE"/>
    <property type="match status" value="1"/>
</dbReference>
<gene>
    <name evidence="6" type="ORF">BSOLF_0665</name>
</gene>
<dbReference type="Proteomes" id="UP000244338">
    <property type="component" value="Unassembled WGS sequence"/>
</dbReference>
<evidence type="ECO:0000256" key="4">
    <source>
        <dbReference type="SAM" id="MobiDB-lite"/>
    </source>
</evidence>
<dbReference type="InterPro" id="IPR029063">
    <property type="entry name" value="SAM-dependent_MTases_sf"/>
</dbReference>
<organism evidence="6 7">
    <name type="scientific">Candidatus Carbonibacillus altaicus</name>
    <dbReference type="NCBI Taxonomy" id="2163959"/>
    <lineage>
        <taxon>Bacteria</taxon>
        <taxon>Bacillati</taxon>
        <taxon>Bacillota</taxon>
        <taxon>Bacilli</taxon>
        <taxon>Bacillales</taxon>
        <taxon>Candidatus Carbonibacillus</taxon>
    </lineage>
</organism>
<evidence type="ECO:0000313" key="7">
    <source>
        <dbReference type="Proteomes" id="UP000244338"/>
    </source>
</evidence>